<organism evidence="2 3">
    <name type="scientific">Planococcus massiliensis</name>
    <dbReference type="NCBI Taxonomy" id="1499687"/>
    <lineage>
        <taxon>Bacteria</taxon>
        <taxon>Bacillati</taxon>
        <taxon>Bacillota</taxon>
        <taxon>Bacilli</taxon>
        <taxon>Bacillales</taxon>
        <taxon>Caryophanaceae</taxon>
        <taxon>Planococcus</taxon>
    </lineage>
</organism>
<dbReference type="Pfam" id="PF07872">
    <property type="entry name" value="DUF1659"/>
    <property type="match status" value="1"/>
</dbReference>
<dbReference type="EMBL" id="CCXS01000001">
    <property type="protein sequence ID" value="CEG22891.1"/>
    <property type="molecule type" value="Genomic_DNA"/>
</dbReference>
<evidence type="ECO:0000313" key="2">
    <source>
        <dbReference type="EMBL" id="CEG22891.1"/>
    </source>
</evidence>
<feature type="domain" description="DUF1659" evidence="1">
    <location>
        <begin position="2"/>
        <end position="65"/>
    </location>
</feature>
<dbReference type="Proteomes" id="UP000043699">
    <property type="component" value="Unassembled WGS sequence"/>
</dbReference>
<evidence type="ECO:0000259" key="1">
    <source>
        <dbReference type="Pfam" id="PF07872"/>
    </source>
</evidence>
<keyword evidence="3" id="KW-1185">Reference proteome</keyword>
<sequence>MAVSEFKSASIRCTFDLGLDSKGKPKKKVKAYHNVTEAAGATQIYEVAVVLADFGTKPMMLVEKQSGLNIFA</sequence>
<dbReference type="InterPro" id="IPR012454">
    <property type="entry name" value="DUF1659"/>
</dbReference>
<proteinExistence type="predicted"/>
<reference evidence="2 3" key="1">
    <citation type="submission" date="2014-09" db="EMBL/GenBank/DDBJ databases">
        <authorList>
            <person name="Urmite Genomes Urmite Genomes"/>
        </authorList>
    </citation>
    <scope>NUCLEOTIDE SEQUENCE [LARGE SCALE GENOMIC DNA]</scope>
    <source>
        <strain evidence="2 3">ES2</strain>
    </source>
</reference>
<dbReference type="AlphaFoldDB" id="A0A098ENL2"/>
<name>A0A098ENL2_9BACL</name>
<dbReference type="OrthoDB" id="48766at2"/>
<dbReference type="STRING" id="1499687.BN1080_01826"/>
<accession>A0A098ENL2</accession>
<evidence type="ECO:0000313" key="3">
    <source>
        <dbReference type="Proteomes" id="UP000043699"/>
    </source>
</evidence>
<protein>
    <recommendedName>
        <fullName evidence="1">DUF1659 domain-containing protein</fullName>
    </recommendedName>
</protein>
<gene>
    <name evidence="2" type="ORF">BN1080_01826</name>
</gene>
<dbReference type="RefSeq" id="WP_052651701.1">
    <property type="nucleotide sequence ID" value="NZ_CCXS01000001.1"/>
</dbReference>